<dbReference type="Pfam" id="PF07749">
    <property type="entry name" value="ERp29"/>
    <property type="match status" value="1"/>
</dbReference>
<proteinExistence type="predicted"/>
<name>A0A7M5XHN6_9CNID</name>
<keyword evidence="5" id="KW-0676">Redox-active center</keyword>
<accession>A0A7M5XHN6</accession>
<organism evidence="8 9">
    <name type="scientific">Clytia hemisphaerica</name>
    <dbReference type="NCBI Taxonomy" id="252671"/>
    <lineage>
        <taxon>Eukaryota</taxon>
        <taxon>Metazoa</taxon>
        <taxon>Cnidaria</taxon>
        <taxon>Hydrozoa</taxon>
        <taxon>Hydroidolina</taxon>
        <taxon>Leptothecata</taxon>
        <taxon>Obeliida</taxon>
        <taxon>Clytiidae</taxon>
        <taxon>Clytia</taxon>
    </lineage>
</organism>
<evidence type="ECO:0000256" key="1">
    <source>
        <dbReference type="ARBA" id="ARBA00001182"/>
    </source>
</evidence>
<dbReference type="SUPFAM" id="SSF52833">
    <property type="entry name" value="Thioredoxin-like"/>
    <property type="match status" value="2"/>
</dbReference>
<dbReference type="InterPro" id="IPR036249">
    <property type="entry name" value="Thioredoxin-like_sf"/>
</dbReference>
<dbReference type="EC" id="5.3.4.1" evidence="2"/>
<evidence type="ECO:0000256" key="3">
    <source>
        <dbReference type="ARBA" id="ARBA00023157"/>
    </source>
</evidence>
<dbReference type="InterPro" id="IPR036356">
    <property type="entry name" value="ERp29_C_sf"/>
</dbReference>
<dbReference type="Gene3D" id="3.40.30.10">
    <property type="entry name" value="Glutaredoxin"/>
    <property type="match status" value="2"/>
</dbReference>
<reference evidence="8" key="1">
    <citation type="submission" date="2021-01" db="UniProtKB">
        <authorList>
            <consortium name="EnsemblMetazoa"/>
        </authorList>
    </citation>
    <scope>IDENTIFICATION</scope>
</reference>
<dbReference type="PANTHER" id="PTHR45672:SF11">
    <property type="entry name" value="PROTEIN DISULFIDE-ISOMERASE C17H9.14C"/>
    <property type="match status" value="1"/>
</dbReference>
<dbReference type="InterPro" id="IPR011679">
    <property type="entry name" value="ERp29_C"/>
</dbReference>
<protein>
    <recommendedName>
        <fullName evidence="2">protein disulfide-isomerase</fullName>
        <ecNumber evidence="2">5.3.4.1</ecNumber>
    </recommendedName>
</protein>
<dbReference type="InterPro" id="IPR013766">
    <property type="entry name" value="Thioredoxin_domain"/>
</dbReference>
<dbReference type="GO" id="GO:0006457">
    <property type="term" value="P:protein folding"/>
    <property type="evidence" value="ECO:0007669"/>
    <property type="project" value="TreeGrafter"/>
</dbReference>
<feature type="signal peptide" evidence="6">
    <location>
        <begin position="1"/>
        <end position="19"/>
    </location>
</feature>
<keyword evidence="6" id="KW-0732">Signal</keyword>
<dbReference type="CDD" id="cd02961">
    <property type="entry name" value="PDI_a_family"/>
    <property type="match status" value="1"/>
</dbReference>
<evidence type="ECO:0000313" key="8">
    <source>
        <dbReference type="EnsemblMetazoa" id="CLYHEMP023083.1"/>
    </source>
</evidence>
<dbReference type="GO" id="GO:0003756">
    <property type="term" value="F:protein disulfide isomerase activity"/>
    <property type="evidence" value="ECO:0007669"/>
    <property type="project" value="UniProtKB-EC"/>
</dbReference>
<dbReference type="OrthoDB" id="427280at2759"/>
<keyword evidence="9" id="KW-1185">Reference proteome</keyword>
<dbReference type="InterPro" id="IPR051063">
    <property type="entry name" value="PDI"/>
</dbReference>
<dbReference type="PROSITE" id="PS51352">
    <property type="entry name" value="THIOREDOXIN_2"/>
    <property type="match status" value="1"/>
</dbReference>
<dbReference type="SUPFAM" id="SSF47933">
    <property type="entry name" value="ERP29 C domain-like"/>
    <property type="match status" value="1"/>
</dbReference>
<sequence>MEKMGIIELFLTLLPFVLCTEEGIVTSQNVDEVLLKDKFSLVLFYAPWQKDCKPVIEMIDNLRTKFQSRADIFIGKADIYNDLKLATKFMIEDYCLLKYFVKGSQVAESYEGNLNEEDIEVFINDQSNTELSEDDFKRSLIKLDTETFDRYIRDKEKTALVLFYAKWSAKCKTLLETMKRAARHFKTEPHCLFAYIDSETNHEVMVKEKIGEYPAFKFYPVNNKDGEMYLPGKFDERWSEKNITKYMSIHCKSKVAEQHVMDKLIGKIKDLDIFTRNFIMRSGNTKEQERIIRETVLKINILPPAKRFTADYYVEIMRSVMKQGESFLDEEVTRIDKMLLAEMLEKHKDEMTEKRNILQHFRSHRNHYRKDEL</sequence>
<evidence type="ECO:0000256" key="5">
    <source>
        <dbReference type="ARBA" id="ARBA00023284"/>
    </source>
</evidence>
<dbReference type="Gene3D" id="1.20.1150.12">
    <property type="entry name" value="Endoplasmic reticulum resident protein 29, C-terminal domain"/>
    <property type="match status" value="1"/>
</dbReference>
<evidence type="ECO:0000256" key="4">
    <source>
        <dbReference type="ARBA" id="ARBA00023235"/>
    </source>
</evidence>
<dbReference type="Pfam" id="PF00085">
    <property type="entry name" value="Thioredoxin"/>
    <property type="match status" value="2"/>
</dbReference>
<dbReference type="EnsemblMetazoa" id="CLYHEMT023083.1">
    <property type="protein sequence ID" value="CLYHEMP023083.1"/>
    <property type="gene ID" value="CLYHEMG023083"/>
</dbReference>
<dbReference type="PANTHER" id="PTHR45672">
    <property type="entry name" value="PROTEIN DISULFIDE-ISOMERASE C17H9.14C-RELATED"/>
    <property type="match status" value="1"/>
</dbReference>
<keyword evidence="3" id="KW-1015">Disulfide bond</keyword>
<evidence type="ECO:0000313" key="9">
    <source>
        <dbReference type="Proteomes" id="UP000594262"/>
    </source>
</evidence>
<comment type="catalytic activity">
    <reaction evidence="1">
        <text>Catalyzes the rearrangement of -S-S- bonds in proteins.</text>
        <dbReference type="EC" id="5.3.4.1"/>
    </reaction>
</comment>
<dbReference type="RefSeq" id="XP_066915703.1">
    <property type="nucleotide sequence ID" value="XM_067059602.1"/>
</dbReference>
<keyword evidence="4" id="KW-0413">Isomerase</keyword>
<feature type="chain" id="PRO_5029833854" description="protein disulfide-isomerase" evidence="6">
    <location>
        <begin position="20"/>
        <end position="373"/>
    </location>
</feature>
<dbReference type="GO" id="GO:0005783">
    <property type="term" value="C:endoplasmic reticulum"/>
    <property type="evidence" value="ECO:0007669"/>
    <property type="project" value="InterPro"/>
</dbReference>
<evidence type="ECO:0000256" key="2">
    <source>
        <dbReference type="ARBA" id="ARBA00012723"/>
    </source>
</evidence>
<evidence type="ECO:0000256" key="6">
    <source>
        <dbReference type="SAM" id="SignalP"/>
    </source>
</evidence>
<dbReference type="Proteomes" id="UP000594262">
    <property type="component" value="Unplaced"/>
</dbReference>
<dbReference type="AlphaFoldDB" id="A0A7M5XHN6"/>
<evidence type="ECO:0000259" key="7">
    <source>
        <dbReference type="PROSITE" id="PS51352"/>
    </source>
</evidence>
<dbReference type="GeneID" id="136802842"/>
<feature type="domain" description="Thioredoxin" evidence="7">
    <location>
        <begin position="101"/>
        <end position="297"/>
    </location>
</feature>